<dbReference type="PANTHER" id="PTHR31920">
    <property type="entry name" value="B3 DOMAIN-CONTAINING"/>
    <property type="match status" value="1"/>
</dbReference>
<feature type="region of interest" description="Disordered" evidence="6">
    <location>
        <begin position="21"/>
        <end position="76"/>
    </location>
</feature>
<evidence type="ECO:0000259" key="7">
    <source>
        <dbReference type="PROSITE" id="PS50863"/>
    </source>
</evidence>
<dbReference type="EMBL" id="RWGY01000009">
    <property type="protein sequence ID" value="TVU35258.1"/>
    <property type="molecule type" value="Genomic_DNA"/>
</dbReference>
<organism evidence="8 9">
    <name type="scientific">Eragrostis curvula</name>
    <name type="common">weeping love grass</name>
    <dbReference type="NCBI Taxonomy" id="38414"/>
    <lineage>
        <taxon>Eukaryota</taxon>
        <taxon>Viridiplantae</taxon>
        <taxon>Streptophyta</taxon>
        <taxon>Embryophyta</taxon>
        <taxon>Tracheophyta</taxon>
        <taxon>Spermatophyta</taxon>
        <taxon>Magnoliopsida</taxon>
        <taxon>Liliopsida</taxon>
        <taxon>Poales</taxon>
        <taxon>Poaceae</taxon>
        <taxon>PACMAD clade</taxon>
        <taxon>Chloridoideae</taxon>
        <taxon>Eragrostideae</taxon>
        <taxon>Eragrostidinae</taxon>
        <taxon>Eragrostis</taxon>
    </lineage>
</organism>
<dbReference type="Gene3D" id="2.40.330.10">
    <property type="entry name" value="DNA-binding pseudobarrel domain"/>
    <property type="match status" value="1"/>
</dbReference>
<dbReference type="Gramene" id="TVU35258">
    <property type="protein sequence ID" value="TVU35258"/>
    <property type="gene ID" value="EJB05_17136"/>
</dbReference>
<dbReference type="Pfam" id="PF02362">
    <property type="entry name" value="B3"/>
    <property type="match status" value="1"/>
</dbReference>
<evidence type="ECO:0000256" key="5">
    <source>
        <dbReference type="ARBA" id="ARBA00023242"/>
    </source>
</evidence>
<dbReference type="GO" id="GO:0003677">
    <property type="term" value="F:DNA binding"/>
    <property type="evidence" value="ECO:0007669"/>
    <property type="project" value="UniProtKB-KW"/>
</dbReference>
<evidence type="ECO:0000256" key="6">
    <source>
        <dbReference type="SAM" id="MobiDB-lite"/>
    </source>
</evidence>
<proteinExistence type="predicted"/>
<accession>A0A5J9VHR8</accession>
<feature type="domain" description="TF-B3" evidence="7">
    <location>
        <begin position="118"/>
        <end position="194"/>
    </location>
</feature>
<keyword evidence="4" id="KW-0804">Transcription</keyword>
<dbReference type="SUPFAM" id="SSF101936">
    <property type="entry name" value="DNA-binding pseudobarrel domain"/>
    <property type="match status" value="1"/>
</dbReference>
<feature type="non-terminal residue" evidence="8">
    <location>
        <position position="1"/>
    </location>
</feature>
<evidence type="ECO:0000256" key="2">
    <source>
        <dbReference type="ARBA" id="ARBA00023015"/>
    </source>
</evidence>
<feature type="region of interest" description="Disordered" evidence="6">
    <location>
        <begin position="357"/>
        <end position="402"/>
    </location>
</feature>
<name>A0A5J9VHR8_9POAL</name>
<reference evidence="8 9" key="1">
    <citation type="journal article" date="2019" name="Sci. Rep.">
        <title>A high-quality genome of Eragrostis curvula grass provides insights into Poaceae evolution and supports new strategies to enhance forage quality.</title>
        <authorList>
            <person name="Carballo J."/>
            <person name="Santos B.A.C.M."/>
            <person name="Zappacosta D."/>
            <person name="Garbus I."/>
            <person name="Selva J.P."/>
            <person name="Gallo C.A."/>
            <person name="Diaz A."/>
            <person name="Albertini E."/>
            <person name="Caccamo M."/>
            <person name="Echenique V."/>
        </authorList>
    </citation>
    <scope>NUCLEOTIDE SEQUENCE [LARGE SCALE GENOMIC DNA]</scope>
    <source>
        <strain evidence="9">cv. Victoria</strain>
        <tissue evidence="8">Leaf</tissue>
    </source>
</reference>
<dbReference type="InterPro" id="IPR003340">
    <property type="entry name" value="B3_DNA-bd"/>
</dbReference>
<dbReference type="OrthoDB" id="1666376at2759"/>
<comment type="subcellular location">
    <subcellularLocation>
        <location evidence="1">Nucleus</location>
    </subcellularLocation>
</comment>
<evidence type="ECO:0000313" key="8">
    <source>
        <dbReference type="EMBL" id="TVU35258.1"/>
    </source>
</evidence>
<gene>
    <name evidence="8" type="ORF">EJB05_17136</name>
</gene>
<feature type="compositionally biased region" description="Basic and acidic residues" evidence="6">
    <location>
        <begin position="39"/>
        <end position="51"/>
    </location>
</feature>
<evidence type="ECO:0000256" key="1">
    <source>
        <dbReference type="ARBA" id="ARBA00004123"/>
    </source>
</evidence>
<protein>
    <recommendedName>
        <fullName evidence="7">TF-B3 domain-containing protein</fullName>
    </recommendedName>
</protein>
<dbReference type="InterPro" id="IPR015300">
    <property type="entry name" value="DNA-bd_pseudobarrel_sf"/>
</dbReference>
<keyword evidence="3" id="KW-0238">DNA-binding</keyword>
<feature type="region of interest" description="Disordered" evidence="6">
    <location>
        <begin position="229"/>
        <end position="248"/>
    </location>
</feature>
<dbReference type="AlphaFoldDB" id="A0A5J9VHR8"/>
<evidence type="ECO:0000256" key="4">
    <source>
        <dbReference type="ARBA" id="ARBA00023163"/>
    </source>
</evidence>
<dbReference type="CDD" id="cd10017">
    <property type="entry name" value="B3_DNA"/>
    <property type="match status" value="1"/>
</dbReference>
<dbReference type="Proteomes" id="UP000324897">
    <property type="component" value="Unassembled WGS sequence"/>
</dbReference>
<evidence type="ECO:0000313" key="9">
    <source>
        <dbReference type="Proteomes" id="UP000324897"/>
    </source>
</evidence>
<sequence length="595" mass="67387">MENQPAPRWAPRCFRFGAPAEVYSPASRTSDPSRPGRKNPREEKRGRDHSRPFCSAHSAHGRREDASILQGPHRRLRPPHRKELLVNVRGHIMRMSSTSTKKYGALLPEMPHAFLCHIPAESRRTSENTMAASAQLKNAEGKTWPVALEETNGHVFLTTGWPKFVEDNCLREGEFLVVKSEGNMHFMVLVFGVNAVERSVWSSRGATGNSDGKLPCDIFPYSRRGNNGDQSTEMATSITHGDSQTVTLQSTRRDNHISSHDELGTCLSCKWTIEDDKAKAIAKVMRTFDVDRLTVELFCATLVSFVKEQLHHFFPLDDNSCAPMHERWKNKLEMLNLSNQSLPCDLRPVKRKLVDKHESCDLSHQQKRGAGKLQQGSQHTETPRRSPRLAHLKNTSDKTNNILKERSKPFLTPENQVKDRAEKSCLLYEKHDCVLKGVHEEVIGSLSQDFRKFESMHNQIENGQKQTERSALLTSETFMSTGSIETCPLPTNSNLTSDSRITDLSVTWKSSQQGNPLENILLDIERDNFMNTIAHIQKIIRDELPDLQTADIIENIVRIAIPKWNLCLQDSNAQKVVNVVLEHAKKVEGAKQIQY</sequence>
<keyword evidence="9" id="KW-1185">Reference proteome</keyword>
<dbReference type="PANTHER" id="PTHR31920:SF122">
    <property type="entry name" value="B3 DOMAIN-CONTAINING PROTEIN REM23"/>
    <property type="match status" value="1"/>
</dbReference>
<keyword evidence="2" id="KW-0805">Transcription regulation</keyword>
<keyword evidence="5" id="KW-0539">Nucleus</keyword>
<dbReference type="InterPro" id="IPR050655">
    <property type="entry name" value="Plant_B3_domain"/>
</dbReference>
<dbReference type="PROSITE" id="PS50863">
    <property type="entry name" value="B3"/>
    <property type="match status" value="1"/>
</dbReference>
<comment type="caution">
    <text evidence="8">The sequence shown here is derived from an EMBL/GenBank/DDBJ whole genome shotgun (WGS) entry which is preliminary data.</text>
</comment>
<dbReference type="SMART" id="SM01019">
    <property type="entry name" value="B3"/>
    <property type="match status" value="1"/>
</dbReference>
<dbReference type="GO" id="GO:0005634">
    <property type="term" value="C:nucleus"/>
    <property type="evidence" value="ECO:0007669"/>
    <property type="project" value="UniProtKB-SubCell"/>
</dbReference>
<evidence type="ECO:0000256" key="3">
    <source>
        <dbReference type="ARBA" id="ARBA00023125"/>
    </source>
</evidence>